<dbReference type="Pfam" id="PF01323">
    <property type="entry name" value="DSBA"/>
    <property type="match status" value="1"/>
</dbReference>
<dbReference type="STRING" id="1177179.A11A3_11773"/>
<dbReference type="PATRIC" id="fig|1177179.3.peg.2350"/>
<dbReference type="InterPro" id="IPR001853">
    <property type="entry name" value="DSBA-like_thioredoxin_dom"/>
</dbReference>
<keyword evidence="5 7" id="KW-1015">Disulfide bond</keyword>
<organism evidence="10 11">
    <name type="scientific">Alcanivorax hongdengensis A-11-3</name>
    <dbReference type="NCBI Taxonomy" id="1177179"/>
    <lineage>
        <taxon>Bacteria</taxon>
        <taxon>Pseudomonadati</taxon>
        <taxon>Pseudomonadota</taxon>
        <taxon>Gammaproteobacteria</taxon>
        <taxon>Oceanospirillales</taxon>
        <taxon>Alcanivoracaceae</taxon>
        <taxon>Alcanivorax</taxon>
    </lineage>
</organism>
<dbReference type="InterPro" id="IPR013766">
    <property type="entry name" value="Thioredoxin_domain"/>
</dbReference>
<evidence type="ECO:0000256" key="6">
    <source>
        <dbReference type="ARBA" id="ARBA00023284"/>
    </source>
</evidence>
<keyword evidence="11" id="KW-1185">Reference proteome</keyword>
<evidence type="ECO:0000313" key="11">
    <source>
        <dbReference type="Proteomes" id="UP000010164"/>
    </source>
</evidence>
<proteinExistence type="inferred from homology"/>
<keyword evidence="3" id="KW-0732">Signal</keyword>
<evidence type="ECO:0000256" key="7">
    <source>
        <dbReference type="PIRNR" id="PIRNR001488"/>
    </source>
</evidence>
<gene>
    <name evidence="10" type="ORF">A11A3_11773</name>
</gene>
<dbReference type="InterPro" id="IPR023205">
    <property type="entry name" value="DsbA/DsbL"/>
</dbReference>
<evidence type="ECO:0000259" key="9">
    <source>
        <dbReference type="PROSITE" id="PS51352"/>
    </source>
</evidence>
<keyword evidence="4 7" id="KW-0574">Periplasm</keyword>
<evidence type="ECO:0000256" key="1">
    <source>
        <dbReference type="ARBA" id="ARBA00004418"/>
    </source>
</evidence>
<dbReference type="AlphaFoldDB" id="L0WAB9"/>
<evidence type="ECO:0000256" key="8">
    <source>
        <dbReference type="PIRSR" id="PIRSR001488-1"/>
    </source>
</evidence>
<dbReference type="GO" id="GO:0042597">
    <property type="term" value="C:periplasmic space"/>
    <property type="evidence" value="ECO:0007669"/>
    <property type="project" value="UniProtKB-SubCell"/>
</dbReference>
<comment type="similarity">
    <text evidence="2">Belongs to the thioredoxin family. DsbA subfamily.</text>
</comment>
<feature type="disulfide bond" description="Redox-active" evidence="8">
    <location>
        <begin position="40"/>
        <end position="43"/>
    </location>
</feature>
<dbReference type="PANTHER" id="PTHR35891:SF2">
    <property type="entry name" value="THIOL:DISULFIDE INTERCHANGE PROTEIN DSBA"/>
    <property type="match status" value="1"/>
</dbReference>
<evidence type="ECO:0000256" key="5">
    <source>
        <dbReference type="ARBA" id="ARBA00023157"/>
    </source>
</evidence>
<evidence type="ECO:0000256" key="4">
    <source>
        <dbReference type="ARBA" id="ARBA00022764"/>
    </source>
</evidence>
<dbReference type="PANTHER" id="PTHR35891">
    <property type="entry name" value="THIOL:DISULFIDE INTERCHANGE PROTEIN DSBA"/>
    <property type="match status" value="1"/>
</dbReference>
<keyword evidence="6" id="KW-0676">Redox-active center</keyword>
<dbReference type="eggNOG" id="COG1651">
    <property type="taxonomic scope" value="Bacteria"/>
</dbReference>
<evidence type="ECO:0000313" key="10">
    <source>
        <dbReference type="EMBL" id="EKF73886.1"/>
    </source>
</evidence>
<comment type="subcellular location">
    <subcellularLocation>
        <location evidence="1 7">Periplasm</location>
    </subcellularLocation>
</comment>
<dbReference type="EMBL" id="AMRJ01000018">
    <property type="protein sequence ID" value="EKF73886.1"/>
    <property type="molecule type" value="Genomic_DNA"/>
</dbReference>
<dbReference type="PROSITE" id="PS51352">
    <property type="entry name" value="THIOREDOXIN_2"/>
    <property type="match status" value="1"/>
</dbReference>
<comment type="caution">
    <text evidence="10">The sequence shown here is derived from an EMBL/GenBank/DDBJ whole genome shotgun (WGS) entry which is preliminary data.</text>
</comment>
<dbReference type="PIRSF" id="PIRSF001488">
    <property type="entry name" value="Tdi_protein"/>
    <property type="match status" value="1"/>
</dbReference>
<protein>
    <recommendedName>
        <fullName evidence="7">Thiol:disulfide interchange protein</fullName>
    </recommendedName>
</protein>
<reference evidence="10 11" key="1">
    <citation type="journal article" date="2012" name="J. Bacteriol.">
        <title>Genome Sequence of the Alkane-Degrading Bacterium Alcanivorax hongdengensis Type Strain A-11-3.</title>
        <authorList>
            <person name="Lai Q."/>
            <person name="Shao Z."/>
        </authorList>
    </citation>
    <scope>NUCLEOTIDE SEQUENCE [LARGE SCALE GENOMIC DNA]</scope>
    <source>
        <strain evidence="10 11">A-11-3</strain>
    </source>
</reference>
<evidence type="ECO:0000256" key="3">
    <source>
        <dbReference type="ARBA" id="ARBA00022729"/>
    </source>
</evidence>
<feature type="domain" description="Thioredoxin" evidence="9">
    <location>
        <begin position="1"/>
        <end position="187"/>
    </location>
</feature>
<dbReference type="CDD" id="cd03019">
    <property type="entry name" value="DsbA_DsbA"/>
    <property type="match status" value="1"/>
</dbReference>
<dbReference type="GO" id="GO:0016491">
    <property type="term" value="F:oxidoreductase activity"/>
    <property type="evidence" value="ECO:0007669"/>
    <property type="project" value="InterPro"/>
</dbReference>
<accession>L0WAB9</accession>
<name>L0WAB9_9GAMM</name>
<dbReference type="SUPFAM" id="SSF52833">
    <property type="entry name" value="Thioredoxin-like"/>
    <property type="match status" value="1"/>
</dbReference>
<dbReference type="InterPro" id="IPR036249">
    <property type="entry name" value="Thioredoxin-like_sf"/>
</dbReference>
<evidence type="ECO:0000256" key="2">
    <source>
        <dbReference type="ARBA" id="ARBA00005791"/>
    </source>
</evidence>
<dbReference type="Proteomes" id="UP000010164">
    <property type="component" value="Unassembled WGS sequence"/>
</dbReference>
<dbReference type="InterPro" id="IPR050824">
    <property type="entry name" value="Thiol_disulfide_DsbA"/>
</dbReference>
<dbReference type="Gene3D" id="3.40.30.10">
    <property type="entry name" value="Glutaredoxin"/>
    <property type="match status" value="1"/>
</dbReference>
<sequence length="196" mass="22630">MADEDHARFAVGTHYKILDVPGTVDDPSKVEVREFFSYVCPHCYAVEPGLEEWLKTKPDYIDFQRTPVLFLHNAEPLARAYYVEEALGLVDQMHRPIFDAIHKHREPLFNEPALANFFRKYGVEPKEFNQLYSSFGVSTKIRQADALSRDYKIPGVPNFVVNGKYLVLRGNLKDEKELYDVIEYLAAKEKKDLASQ</sequence>